<reference evidence="2" key="2">
    <citation type="submission" date="2021-04" db="EMBL/GenBank/DDBJ databases">
        <authorList>
            <person name="Gilroy R."/>
        </authorList>
    </citation>
    <scope>NUCLEOTIDE SEQUENCE</scope>
    <source>
        <strain evidence="2">ChiSjej1B19-8411</strain>
    </source>
</reference>
<evidence type="ECO:0000313" key="2">
    <source>
        <dbReference type="EMBL" id="HIX59608.1"/>
    </source>
</evidence>
<gene>
    <name evidence="2" type="ORF">IAA45_07840</name>
</gene>
<evidence type="ECO:0000313" key="3">
    <source>
        <dbReference type="Proteomes" id="UP000886817"/>
    </source>
</evidence>
<accession>A0A9D1WIM2</accession>
<dbReference type="Proteomes" id="UP000886817">
    <property type="component" value="Unassembled WGS sequence"/>
</dbReference>
<name>A0A9D1WIM2_9FIRM</name>
<keyword evidence="1" id="KW-0812">Transmembrane</keyword>
<dbReference type="EMBL" id="DXEX01000172">
    <property type="protein sequence ID" value="HIX59608.1"/>
    <property type="molecule type" value="Genomic_DNA"/>
</dbReference>
<sequence length="170" mass="19855">MYNYKIVEQVTRKKKAMSGILRGIMIVFAVLFILFGIVFSRGFMLPGFLLVVLYFAFDAFSQKDYEYVLDNGIFSVDVIYGKRFRKAAHELDLKELVTVAPNWHQAVAKYRNNGGSVRLPKYDYTSYEENIPYYTMIVGENGRQIKLLLDLTDEMLQALKRMYPEKVYLQ</sequence>
<keyword evidence="1" id="KW-0472">Membrane</keyword>
<feature type="transmembrane region" description="Helical" evidence="1">
    <location>
        <begin position="20"/>
        <end position="37"/>
    </location>
</feature>
<protein>
    <submittedName>
        <fullName evidence="2">Uncharacterized protein</fullName>
    </submittedName>
</protein>
<comment type="caution">
    <text evidence="2">The sequence shown here is derived from an EMBL/GenBank/DDBJ whole genome shotgun (WGS) entry which is preliminary data.</text>
</comment>
<proteinExistence type="predicted"/>
<reference evidence="2" key="1">
    <citation type="journal article" date="2021" name="PeerJ">
        <title>Extensive microbial diversity within the chicken gut microbiome revealed by metagenomics and culture.</title>
        <authorList>
            <person name="Gilroy R."/>
            <person name="Ravi A."/>
            <person name="Getino M."/>
            <person name="Pursley I."/>
            <person name="Horton D.L."/>
            <person name="Alikhan N.F."/>
            <person name="Baker D."/>
            <person name="Gharbi K."/>
            <person name="Hall N."/>
            <person name="Watson M."/>
            <person name="Adriaenssens E.M."/>
            <person name="Foster-Nyarko E."/>
            <person name="Jarju S."/>
            <person name="Secka A."/>
            <person name="Antonio M."/>
            <person name="Oren A."/>
            <person name="Chaudhuri R.R."/>
            <person name="La Ragione R."/>
            <person name="Hildebrand F."/>
            <person name="Pallen M.J."/>
        </authorList>
    </citation>
    <scope>NUCLEOTIDE SEQUENCE</scope>
    <source>
        <strain evidence="2">ChiSjej1B19-8411</strain>
    </source>
</reference>
<dbReference type="AlphaFoldDB" id="A0A9D1WIM2"/>
<organism evidence="2 3">
    <name type="scientific">Candidatus Blautia gallistercoris</name>
    <dbReference type="NCBI Taxonomy" id="2838490"/>
    <lineage>
        <taxon>Bacteria</taxon>
        <taxon>Bacillati</taxon>
        <taxon>Bacillota</taxon>
        <taxon>Clostridia</taxon>
        <taxon>Lachnospirales</taxon>
        <taxon>Lachnospiraceae</taxon>
        <taxon>Blautia</taxon>
    </lineage>
</organism>
<evidence type="ECO:0000256" key="1">
    <source>
        <dbReference type="SAM" id="Phobius"/>
    </source>
</evidence>
<keyword evidence="1" id="KW-1133">Transmembrane helix</keyword>